<evidence type="ECO:0000259" key="11">
    <source>
        <dbReference type="PROSITE" id="PS51900"/>
    </source>
</evidence>
<dbReference type="InterPro" id="IPR011010">
    <property type="entry name" value="DNA_brk_join_enz"/>
</dbReference>
<gene>
    <name evidence="12" type="ORF">A3A75_05700</name>
</gene>
<dbReference type="PANTHER" id="PTHR30349">
    <property type="entry name" value="PHAGE INTEGRASE-RELATED"/>
    <property type="match status" value="1"/>
</dbReference>
<name>A0A1F8B7Z9_9BACT</name>
<dbReference type="InterPro" id="IPR044068">
    <property type="entry name" value="CB"/>
</dbReference>
<dbReference type="InterPro" id="IPR050090">
    <property type="entry name" value="Tyrosine_recombinase_XerCD"/>
</dbReference>
<dbReference type="InterPro" id="IPR004107">
    <property type="entry name" value="Integrase_SAM-like_N"/>
</dbReference>
<proteinExistence type="predicted"/>
<keyword evidence="7" id="KW-0233">DNA recombination</keyword>
<keyword evidence="5" id="KW-0229">DNA integration</keyword>
<evidence type="ECO:0000256" key="5">
    <source>
        <dbReference type="ARBA" id="ARBA00022908"/>
    </source>
</evidence>
<dbReference type="GO" id="GO:0006310">
    <property type="term" value="P:DNA recombination"/>
    <property type="evidence" value="ECO:0007669"/>
    <property type="project" value="UniProtKB-KW"/>
</dbReference>
<feature type="domain" description="Core-binding (CB)" evidence="11">
    <location>
        <begin position="10"/>
        <end position="112"/>
    </location>
</feature>
<dbReference type="GO" id="GO:0005737">
    <property type="term" value="C:cytoplasm"/>
    <property type="evidence" value="ECO:0007669"/>
    <property type="project" value="UniProtKB-SubCell"/>
</dbReference>
<evidence type="ECO:0000256" key="8">
    <source>
        <dbReference type="ARBA" id="ARBA00023306"/>
    </source>
</evidence>
<evidence type="ECO:0000256" key="2">
    <source>
        <dbReference type="ARBA" id="ARBA00022490"/>
    </source>
</evidence>
<comment type="caution">
    <text evidence="12">The sequence shown here is derived from an EMBL/GenBank/DDBJ whole genome shotgun (WGS) entry which is preliminary data.</text>
</comment>
<dbReference type="Gene3D" id="1.10.150.130">
    <property type="match status" value="1"/>
</dbReference>
<dbReference type="Proteomes" id="UP000179018">
    <property type="component" value="Unassembled WGS sequence"/>
</dbReference>
<accession>A0A1F8B7Z9</accession>
<evidence type="ECO:0000259" key="10">
    <source>
        <dbReference type="PROSITE" id="PS51898"/>
    </source>
</evidence>
<sequence length="328" mass="37942">MPALPNEPVSELSNKANDFLEYLEVEKGSSPLTIRNYRHYLNRFTEWLQKEGIRLELRDINPEVVRQYRVYLSRIIVGRPPARRASGSERTLSRKTQGYHVIALRSFLRWLIKNDFKVMSPDKIDLPKISDRQVKFLSGDQVDRLLNAPSLSTIQGKRDKAILEMLFSTGLRVSELVGLDQDKVDLNRREFGVVGKGGRARVVFLSQRATKWLEDYLRERSDKFKPLFIRHKGKIDPTTDHENVRLTARSIQRIIKKYAEKMKLPVDVTPHVLRHSFATDLLMAGADLRSVQEMLGHKNVSTTQIYTHVTHKHLREIHESFHGKGGSR</sequence>
<dbReference type="SUPFAM" id="SSF47823">
    <property type="entry name" value="lambda integrase-like, N-terminal domain"/>
    <property type="match status" value="1"/>
</dbReference>
<evidence type="ECO:0000256" key="7">
    <source>
        <dbReference type="ARBA" id="ARBA00023172"/>
    </source>
</evidence>
<dbReference type="Gene3D" id="1.10.443.10">
    <property type="entry name" value="Intergrase catalytic core"/>
    <property type="match status" value="1"/>
</dbReference>
<dbReference type="SUPFAM" id="SSF56349">
    <property type="entry name" value="DNA breaking-rejoining enzymes"/>
    <property type="match status" value="1"/>
</dbReference>
<evidence type="ECO:0000256" key="1">
    <source>
        <dbReference type="ARBA" id="ARBA00004496"/>
    </source>
</evidence>
<dbReference type="CDD" id="cd00798">
    <property type="entry name" value="INT_XerDC_C"/>
    <property type="match status" value="1"/>
</dbReference>
<evidence type="ECO:0000313" key="13">
    <source>
        <dbReference type="Proteomes" id="UP000179018"/>
    </source>
</evidence>
<dbReference type="PROSITE" id="PS51898">
    <property type="entry name" value="TYR_RECOMBINASE"/>
    <property type="match status" value="1"/>
</dbReference>
<dbReference type="Pfam" id="PF02899">
    <property type="entry name" value="Phage_int_SAM_1"/>
    <property type="match status" value="1"/>
</dbReference>
<dbReference type="GO" id="GO:0051301">
    <property type="term" value="P:cell division"/>
    <property type="evidence" value="ECO:0007669"/>
    <property type="project" value="UniProtKB-KW"/>
</dbReference>
<evidence type="ECO:0000256" key="3">
    <source>
        <dbReference type="ARBA" id="ARBA00022618"/>
    </source>
</evidence>
<keyword evidence="3" id="KW-0132">Cell division</keyword>
<keyword evidence="4" id="KW-0159">Chromosome partition</keyword>
<dbReference type="GO" id="GO:0007059">
    <property type="term" value="P:chromosome segregation"/>
    <property type="evidence" value="ECO:0007669"/>
    <property type="project" value="UniProtKB-KW"/>
</dbReference>
<comment type="subcellular location">
    <subcellularLocation>
        <location evidence="1">Cytoplasm</location>
    </subcellularLocation>
</comment>
<evidence type="ECO:0000256" key="4">
    <source>
        <dbReference type="ARBA" id="ARBA00022829"/>
    </source>
</evidence>
<keyword evidence="2" id="KW-0963">Cytoplasm</keyword>
<dbReference type="STRING" id="1802516.A3A75_05700"/>
<dbReference type="PROSITE" id="PS51900">
    <property type="entry name" value="CB"/>
    <property type="match status" value="1"/>
</dbReference>
<evidence type="ECO:0008006" key="14">
    <source>
        <dbReference type="Google" id="ProtNLM"/>
    </source>
</evidence>
<feature type="domain" description="Tyr recombinase" evidence="10">
    <location>
        <begin position="132"/>
        <end position="319"/>
    </location>
</feature>
<keyword evidence="6 9" id="KW-0238">DNA-binding</keyword>
<evidence type="ECO:0000256" key="9">
    <source>
        <dbReference type="PROSITE-ProRule" id="PRU01248"/>
    </source>
</evidence>
<reference evidence="12 13" key="1">
    <citation type="journal article" date="2016" name="Nat. Commun.">
        <title>Thousands of microbial genomes shed light on interconnected biogeochemical processes in an aquifer system.</title>
        <authorList>
            <person name="Anantharaman K."/>
            <person name="Brown C.T."/>
            <person name="Hug L.A."/>
            <person name="Sharon I."/>
            <person name="Castelle C.J."/>
            <person name="Probst A.J."/>
            <person name="Thomas B.C."/>
            <person name="Singh A."/>
            <person name="Wilkins M.J."/>
            <person name="Karaoz U."/>
            <person name="Brodie E.L."/>
            <person name="Williams K.H."/>
            <person name="Hubbard S.S."/>
            <person name="Banfield J.F."/>
        </authorList>
    </citation>
    <scope>NUCLEOTIDE SEQUENCE [LARGE SCALE GENOMIC DNA]</scope>
</reference>
<dbReference type="GO" id="GO:0015074">
    <property type="term" value="P:DNA integration"/>
    <property type="evidence" value="ECO:0007669"/>
    <property type="project" value="UniProtKB-KW"/>
</dbReference>
<dbReference type="GO" id="GO:0003677">
    <property type="term" value="F:DNA binding"/>
    <property type="evidence" value="ECO:0007669"/>
    <property type="project" value="UniProtKB-UniRule"/>
</dbReference>
<protein>
    <recommendedName>
        <fullName evidence="14">Tyrosine recombinase XerC</fullName>
    </recommendedName>
</protein>
<dbReference type="InterPro" id="IPR010998">
    <property type="entry name" value="Integrase_recombinase_N"/>
</dbReference>
<evidence type="ECO:0000313" key="12">
    <source>
        <dbReference type="EMBL" id="OGM60166.1"/>
    </source>
</evidence>
<dbReference type="EMBL" id="MGHC01000010">
    <property type="protein sequence ID" value="OGM60166.1"/>
    <property type="molecule type" value="Genomic_DNA"/>
</dbReference>
<dbReference type="AlphaFoldDB" id="A0A1F8B7Z9"/>
<organism evidence="12 13">
    <name type="scientific">Candidatus Woesebacteria bacterium RIFCSPLOWO2_01_FULL_39_10</name>
    <dbReference type="NCBI Taxonomy" id="1802516"/>
    <lineage>
        <taxon>Bacteria</taxon>
        <taxon>Candidatus Woeseibacteriota</taxon>
    </lineage>
</organism>
<dbReference type="NCBIfam" id="NF040815">
    <property type="entry name" value="recomb_XerA_Arch"/>
    <property type="match status" value="1"/>
</dbReference>
<dbReference type="InterPro" id="IPR013762">
    <property type="entry name" value="Integrase-like_cat_sf"/>
</dbReference>
<evidence type="ECO:0000256" key="6">
    <source>
        <dbReference type="ARBA" id="ARBA00023125"/>
    </source>
</evidence>
<dbReference type="Pfam" id="PF00589">
    <property type="entry name" value="Phage_integrase"/>
    <property type="match status" value="1"/>
</dbReference>
<dbReference type="PANTHER" id="PTHR30349:SF77">
    <property type="entry name" value="TYROSINE RECOMBINASE XERC"/>
    <property type="match status" value="1"/>
</dbReference>
<keyword evidence="8" id="KW-0131">Cell cycle</keyword>
<dbReference type="InterPro" id="IPR002104">
    <property type="entry name" value="Integrase_catalytic"/>
</dbReference>